<dbReference type="InterPro" id="IPR036388">
    <property type="entry name" value="WH-like_DNA-bd_sf"/>
</dbReference>
<dbReference type="InterPro" id="IPR058163">
    <property type="entry name" value="LysR-type_TF_proteobact-type"/>
</dbReference>
<comment type="caution">
    <text evidence="6">The sequence shown here is derived from an EMBL/GenBank/DDBJ whole genome shotgun (WGS) entry which is preliminary data.</text>
</comment>
<dbReference type="Proteomes" id="UP000648257">
    <property type="component" value="Unassembled WGS sequence"/>
</dbReference>
<dbReference type="Gene3D" id="3.40.190.10">
    <property type="entry name" value="Periplasmic binding protein-like II"/>
    <property type="match status" value="2"/>
</dbReference>
<evidence type="ECO:0000256" key="3">
    <source>
        <dbReference type="ARBA" id="ARBA00023125"/>
    </source>
</evidence>
<comment type="similarity">
    <text evidence="1">Belongs to the LysR transcriptional regulatory family.</text>
</comment>
<dbReference type="SUPFAM" id="SSF46785">
    <property type="entry name" value="Winged helix' DNA-binding domain"/>
    <property type="match status" value="1"/>
</dbReference>
<evidence type="ECO:0000256" key="2">
    <source>
        <dbReference type="ARBA" id="ARBA00023015"/>
    </source>
</evidence>
<reference evidence="6 7" key="1">
    <citation type="submission" date="2020-08" db="EMBL/GenBank/DDBJ databases">
        <title>Novel species isolated from subtropical streams in China.</title>
        <authorList>
            <person name="Lu H."/>
        </authorList>
    </citation>
    <scope>NUCLEOTIDE SEQUENCE [LARGE SCALE GENOMIC DNA]</scope>
    <source>
        <strain evidence="6 7">KACC 16656</strain>
    </source>
</reference>
<feature type="domain" description="HTH lysR-type" evidence="5">
    <location>
        <begin position="6"/>
        <end position="62"/>
    </location>
</feature>
<evidence type="ECO:0000256" key="1">
    <source>
        <dbReference type="ARBA" id="ARBA00009437"/>
    </source>
</evidence>
<dbReference type="Gene3D" id="1.10.10.10">
    <property type="entry name" value="Winged helix-like DNA-binding domain superfamily/Winged helix DNA-binding domain"/>
    <property type="match status" value="1"/>
</dbReference>
<keyword evidence="4" id="KW-0804">Transcription</keyword>
<keyword evidence="3" id="KW-0238">DNA-binding</keyword>
<dbReference type="EMBL" id="JACOFW010000011">
    <property type="protein sequence ID" value="MBC3807891.1"/>
    <property type="molecule type" value="Genomic_DNA"/>
</dbReference>
<organism evidence="6 7">
    <name type="scientific">Undibacterium seohonense</name>
    <dbReference type="NCBI Taxonomy" id="1344950"/>
    <lineage>
        <taxon>Bacteria</taxon>
        <taxon>Pseudomonadati</taxon>
        <taxon>Pseudomonadota</taxon>
        <taxon>Betaproteobacteria</taxon>
        <taxon>Burkholderiales</taxon>
        <taxon>Oxalobacteraceae</taxon>
        <taxon>Undibacterium</taxon>
    </lineage>
</organism>
<dbReference type="PRINTS" id="PR00039">
    <property type="entry name" value="HTHLYSR"/>
</dbReference>
<gene>
    <name evidence="6" type="ORF">H8K52_11100</name>
</gene>
<dbReference type="RefSeq" id="WP_186922972.1">
    <property type="nucleotide sequence ID" value="NZ_JACOFW010000011.1"/>
</dbReference>
<protein>
    <submittedName>
        <fullName evidence="6">LysR family transcriptional regulator</fullName>
    </submittedName>
</protein>
<dbReference type="PANTHER" id="PTHR30537">
    <property type="entry name" value="HTH-TYPE TRANSCRIPTIONAL REGULATOR"/>
    <property type="match status" value="1"/>
</dbReference>
<evidence type="ECO:0000256" key="4">
    <source>
        <dbReference type="ARBA" id="ARBA00023163"/>
    </source>
</evidence>
<keyword evidence="2" id="KW-0805">Transcription regulation</keyword>
<dbReference type="SUPFAM" id="SSF53850">
    <property type="entry name" value="Periplasmic binding protein-like II"/>
    <property type="match status" value="1"/>
</dbReference>
<sequence length="313" mass="35654">MMKKIPGLNDLRIFEVAGRLQNFRQAAQELHLTHSAISHRIKSLEDQLGLILFERHNGVQLTDAGRELHRSVTTSLSQLSESIANITQHHSTGKSIVRVSVLPSFAAYWLLPRLKNFYQAYPEIRLQIMAGVELAEIGERGVDIAIRFGDGHWPKLHVQPWMNEFYYLVTSPALMRGKSFSSKEDILEHVLLQHTNTLGAGSSWLQLFKKLSIDSRADFRQISFDDSNLVIQAAEHGHGIAFERHSLVAGRIDAKALVRPMNIGLHSQYHYYLVSDASSNTNLATKKVITWLEKESREFVQQYHAELSQIHWL</sequence>
<keyword evidence="7" id="KW-1185">Reference proteome</keyword>
<proteinExistence type="inferred from homology"/>
<dbReference type="Pfam" id="PF03466">
    <property type="entry name" value="LysR_substrate"/>
    <property type="match status" value="1"/>
</dbReference>
<dbReference type="InterPro" id="IPR005119">
    <property type="entry name" value="LysR_subst-bd"/>
</dbReference>
<name>A0ABR6X4T9_9BURK</name>
<dbReference type="PANTHER" id="PTHR30537:SF79">
    <property type="entry name" value="TRANSCRIPTIONAL REGULATOR-RELATED"/>
    <property type="match status" value="1"/>
</dbReference>
<accession>A0ABR6X4T9</accession>
<dbReference type="Pfam" id="PF00126">
    <property type="entry name" value="HTH_1"/>
    <property type="match status" value="1"/>
</dbReference>
<evidence type="ECO:0000259" key="5">
    <source>
        <dbReference type="PROSITE" id="PS50931"/>
    </source>
</evidence>
<evidence type="ECO:0000313" key="7">
    <source>
        <dbReference type="Proteomes" id="UP000648257"/>
    </source>
</evidence>
<dbReference type="InterPro" id="IPR036390">
    <property type="entry name" value="WH_DNA-bd_sf"/>
</dbReference>
<dbReference type="InterPro" id="IPR000847">
    <property type="entry name" value="LysR_HTH_N"/>
</dbReference>
<dbReference type="PROSITE" id="PS50931">
    <property type="entry name" value="HTH_LYSR"/>
    <property type="match status" value="1"/>
</dbReference>
<evidence type="ECO:0000313" key="6">
    <source>
        <dbReference type="EMBL" id="MBC3807891.1"/>
    </source>
</evidence>
<dbReference type="CDD" id="cd08432">
    <property type="entry name" value="PBP2_GcdR_TrpI_HvrB_AmpR_like"/>
    <property type="match status" value="1"/>
</dbReference>